<reference evidence="14 15" key="1">
    <citation type="submission" date="2020-08" db="EMBL/GenBank/DDBJ databases">
        <title>Genomic Encyclopedia of Type Strains, Phase IV (KMG-IV): sequencing the most valuable type-strain genomes for metagenomic binning, comparative biology and taxonomic classification.</title>
        <authorList>
            <person name="Goeker M."/>
        </authorList>
    </citation>
    <scope>NUCLEOTIDE SEQUENCE [LARGE SCALE GENOMIC DNA]</scope>
    <source>
        <strain evidence="14 15">DSM 26736</strain>
    </source>
</reference>
<keyword evidence="4 8" id="KW-0812">Transmembrane</keyword>
<comment type="subcellular location">
    <subcellularLocation>
        <location evidence="1 8">Cell outer membrane</location>
        <topology evidence="1 8">Multi-pass membrane protein</topology>
    </subcellularLocation>
</comment>
<feature type="domain" description="TonB-dependent receptor-like beta-barrel" evidence="12">
    <location>
        <begin position="311"/>
        <end position="817"/>
    </location>
</feature>
<dbReference type="Pfam" id="PF00593">
    <property type="entry name" value="TonB_dep_Rec_b-barrel"/>
    <property type="match status" value="1"/>
</dbReference>
<keyword evidence="5 9" id="KW-0798">TonB box</keyword>
<dbReference type="GO" id="GO:0009279">
    <property type="term" value="C:cell outer membrane"/>
    <property type="evidence" value="ECO:0007669"/>
    <property type="project" value="UniProtKB-SubCell"/>
</dbReference>
<keyword evidence="2 8" id="KW-0813">Transport</keyword>
<dbReference type="PANTHER" id="PTHR47234">
    <property type="match status" value="1"/>
</dbReference>
<feature type="domain" description="TonB-dependent receptor plug" evidence="13">
    <location>
        <begin position="55"/>
        <end position="176"/>
    </location>
</feature>
<evidence type="ECO:0000256" key="10">
    <source>
        <dbReference type="SAM" id="MobiDB-lite"/>
    </source>
</evidence>
<evidence type="ECO:0000256" key="3">
    <source>
        <dbReference type="ARBA" id="ARBA00022452"/>
    </source>
</evidence>
<feature type="chain" id="PRO_5032677633" evidence="11">
    <location>
        <begin position="25"/>
        <end position="869"/>
    </location>
</feature>
<gene>
    <name evidence="14" type="ORF">FHT02_002341</name>
</gene>
<dbReference type="EMBL" id="JACIJF010000006">
    <property type="protein sequence ID" value="MBB5711100.1"/>
    <property type="molecule type" value="Genomic_DNA"/>
</dbReference>
<keyword evidence="7 8" id="KW-0998">Cell outer membrane</keyword>
<evidence type="ECO:0000259" key="12">
    <source>
        <dbReference type="Pfam" id="PF00593"/>
    </source>
</evidence>
<evidence type="ECO:0000256" key="6">
    <source>
        <dbReference type="ARBA" id="ARBA00023136"/>
    </source>
</evidence>
<accession>A0A840YMX1</accession>
<name>A0A840YMX1_9SPHN</name>
<keyword evidence="15" id="KW-1185">Reference proteome</keyword>
<evidence type="ECO:0000313" key="14">
    <source>
        <dbReference type="EMBL" id="MBB5711100.1"/>
    </source>
</evidence>
<dbReference type="PROSITE" id="PS52016">
    <property type="entry name" value="TONB_DEPENDENT_REC_3"/>
    <property type="match status" value="1"/>
</dbReference>
<dbReference type="Gene3D" id="2.40.170.20">
    <property type="entry name" value="TonB-dependent receptor, beta-barrel domain"/>
    <property type="match status" value="1"/>
</dbReference>
<evidence type="ECO:0000256" key="11">
    <source>
        <dbReference type="SAM" id="SignalP"/>
    </source>
</evidence>
<evidence type="ECO:0000313" key="15">
    <source>
        <dbReference type="Proteomes" id="UP000527143"/>
    </source>
</evidence>
<organism evidence="14 15">
    <name type="scientific">Sphingomonas xinjiangensis</name>
    <dbReference type="NCBI Taxonomy" id="643568"/>
    <lineage>
        <taxon>Bacteria</taxon>
        <taxon>Pseudomonadati</taxon>
        <taxon>Pseudomonadota</taxon>
        <taxon>Alphaproteobacteria</taxon>
        <taxon>Sphingomonadales</taxon>
        <taxon>Sphingomonadaceae</taxon>
        <taxon>Sphingomonas</taxon>
    </lineage>
</organism>
<dbReference type="Pfam" id="PF07715">
    <property type="entry name" value="Plug"/>
    <property type="match status" value="1"/>
</dbReference>
<evidence type="ECO:0000256" key="4">
    <source>
        <dbReference type="ARBA" id="ARBA00022692"/>
    </source>
</evidence>
<sequence length="869" mass="92340">MIDRGTLLASLSVLTLGISLPGRAQTVPSDDSVAADQNSDPEITVTGSRFGGRTVTDSPVPIDTISGDELRNGGYTQLNDQLKVEVPSFNIPRPSTAGAVDFYSAPSLRGLSPGQLLVLVNGKRRHPTGDVSNHNQIGRGDVAFDLNAIPAAAIGRLEVLRDGAAAQYGSDAIAGVLNIVLDSRVGTGGSATLGITERGDGQVADIAVWHGAKIGDNGFLRTTFAYRTTEGTNRAEPDTRQQYLGSNGTRLPSGNFGSGTGLTPSAGALDPREATVDRRLFQLGEPETEQISGFVNMNLPLGAAELYGFGGASRMQGTSIGFSRRAGQDETVRAIHPDGFAPRIETRLDNYSAALGARGDALLGFGWDLSTLFGGSRIDLGQSNANNASLGLGSPTESYRGGIRFDQWTNNLDLTRALATGLAEPLKLAIGFEYREEQYKLVAGDVASYVNGGIPILDGPNAGRPAPIGFQPTAGTRPSDARDESRSGVAAYVELEQTLGALLVSGALRHEHFSDFGDTTNWKVAARYELLPGVAVRGSASTGFRAPNLAQSFFSTTSNSIINGQLTSLRLLPVDDPAARLLGASDLRPETSRNLSLGATFEGPRLTATIDFYQIGVDDRIALSSTFQDPRVTTVLTQAGFPGIAAASYLTNAVDTTTRGFDATIRYRFPASSLGRFTATLAANYNETKFDRIAPTPPPLAALGITTPLFDLTQQLRFTDAQPRDKVVADLRWDRGRFSFNLTAVRYGAVRAVQFASLTPARIDVLTPGYDVELRPTDPASGNSQVIQRFGAETIVDLHGEWRPTNQVTLAAGVTNLFDTYPDRNIASTVSSVAAGTNGADNNGIFPYNYVSPFGFNGRAFFMRLGISY</sequence>
<dbReference type="InterPro" id="IPR036942">
    <property type="entry name" value="Beta-barrel_TonB_sf"/>
</dbReference>
<dbReference type="Proteomes" id="UP000527143">
    <property type="component" value="Unassembled WGS sequence"/>
</dbReference>
<evidence type="ECO:0000256" key="8">
    <source>
        <dbReference type="PROSITE-ProRule" id="PRU01360"/>
    </source>
</evidence>
<feature type="signal peptide" evidence="11">
    <location>
        <begin position="1"/>
        <end position="24"/>
    </location>
</feature>
<keyword evidence="6 8" id="KW-0472">Membrane</keyword>
<dbReference type="InterPro" id="IPR037066">
    <property type="entry name" value="Plug_dom_sf"/>
</dbReference>
<protein>
    <submittedName>
        <fullName evidence="14">Iron complex outermembrane receptor protein</fullName>
    </submittedName>
</protein>
<feature type="region of interest" description="Disordered" evidence="10">
    <location>
        <begin position="465"/>
        <end position="485"/>
    </location>
</feature>
<comment type="caution">
    <text evidence="14">The sequence shown here is derived from an EMBL/GenBank/DDBJ whole genome shotgun (WGS) entry which is preliminary data.</text>
</comment>
<feature type="compositionally biased region" description="Polar residues" evidence="10">
    <location>
        <begin position="35"/>
        <end position="44"/>
    </location>
</feature>
<evidence type="ECO:0000259" key="13">
    <source>
        <dbReference type="Pfam" id="PF07715"/>
    </source>
</evidence>
<evidence type="ECO:0000256" key="1">
    <source>
        <dbReference type="ARBA" id="ARBA00004571"/>
    </source>
</evidence>
<dbReference type="PANTHER" id="PTHR47234:SF3">
    <property type="entry name" value="SECRETIN_TONB SHORT N-TERMINAL DOMAIN-CONTAINING PROTEIN"/>
    <property type="match status" value="1"/>
</dbReference>
<dbReference type="InterPro" id="IPR012910">
    <property type="entry name" value="Plug_dom"/>
</dbReference>
<evidence type="ECO:0000256" key="2">
    <source>
        <dbReference type="ARBA" id="ARBA00022448"/>
    </source>
</evidence>
<keyword evidence="3 8" id="KW-1134">Transmembrane beta strand</keyword>
<keyword evidence="11" id="KW-0732">Signal</keyword>
<evidence type="ECO:0000256" key="9">
    <source>
        <dbReference type="RuleBase" id="RU003357"/>
    </source>
</evidence>
<proteinExistence type="inferred from homology"/>
<keyword evidence="14" id="KW-0675">Receptor</keyword>
<dbReference type="AlphaFoldDB" id="A0A840YMX1"/>
<dbReference type="Gene3D" id="2.170.130.10">
    <property type="entry name" value="TonB-dependent receptor, plug domain"/>
    <property type="match status" value="1"/>
</dbReference>
<evidence type="ECO:0000256" key="5">
    <source>
        <dbReference type="ARBA" id="ARBA00023077"/>
    </source>
</evidence>
<dbReference type="RefSeq" id="WP_184087630.1">
    <property type="nucleotide sequence ID" value="NZ_JACIJF010000006.1"/>
</dbReference>
<comment type="similarity">
    <text evidence="8 9">Belongs to the TonB-dependent receptor family.</text>
</comment>
<dbReference type="InterPro" id="IPR039426">
    <property type="entry name" value="TonB-dep_rcpt-like"/>
</dbReference>
<dbReference type="InterPro" id="IPR000531">
    <property type="entry name" value="Beta-barrel_TonB"/>
</dbReference>
<feature type="region of interest" description="Disordered" evidence="10">
    <location>
        <begin position="24"/>
        <end position="44"/>
    </location>
</feature>
<dbReference type="SUPFAM" id="SSF56935">
    <property type="entry name" value="Porins"/>
    <property type="match status" value="1"/>
</dbReference>
<evidence type="ECO:0000256" key="7">
    <source>
        <dbReference type="ARBA" id="ARBA00023237"/>
    </source>
</evidence>